<dbReference type="InterPro" id="IPR009511">
    <property type="entry name" value="MAD1/Cdc20-bound-Mad2-bd"/>
</dbReference>
<evidence type="ECO:0000313" key="1">
    <source>
        <dbReference type="Proteomes" id="UP000694865"/>
    </source>
</evidence>
<name>A0ABM0H097_SACKO</name>
<dbReference type="RefSeq" id="XP_002741347.1">
    <property type="nucleotide sequence ID" value="XM_002741301.2"/>
</dbReference>
<protein>
    <submittedName>
        <fullName evidence="2">MAD2L1-binding protein-like</fullName>
    </submittedName>
</protein>
<dbReference type="PANTHER" id="PTHR15681">
    <property type="entry name" value="MAD2L1-BINDING PROTEIN"/>
    <property type="match status" value="1"/>
</dbReference>
<dbReference type="Pfam" id="PF06581">
    <property type="entry name" value="p31comet"/>
    <property type="match status" value="1"/>
</dbReference>
<accession>A0ABM0H097</accession>
<dbReference type="Proteomes" id="UP000694865">
    <property type="component" value="Unplaced"/>
</dbReference>
<reference evidence="2" key="1">
    <citation type="submission" date="2025-08" db="UniProtKB">
        <authorList>
            <consortium name="RefSeq"/>
        </authorList>
    </citation>
    <scope>IDENTIFICATION</scope>
    <source>
        <tissue evidence="2">Testes</tissue>
    </source>
</reference>
<keyword evidence="1" id="KW-1185">Reference proteome</keyword>
<dbReference type="PANTHER" id="PTHR15681:SF1">
    <property type="entry name" value="MAD2L1-BINDING PROTEIN"/>
    <property type="match status" value="1"/>
</dbReference>
<organism evidence="1 2">
    <name type="scientific">Saccoglossus kowalevskii</name>
    <name type="common">Acorn worm</name>
    <dbReference type="NCBI Taxonomy" id="10224"/>
    <lineage>
        <taxon>Eukaryota</taxon>
        <taxon>Metazoa</taxon>
        <taxon>Hemichordata</taxon>
        <taxon>Enteropneusta</taxon>
        <taxon>Harrimaniidae</taxon>
        <taxon>Saccoglossus</taxon>
    </lineage>
</organism>
<dbReference type="GeneID" id="100378297"/>
<evidence type="ECO:0000313" key="2">
    <source>
        <dbReference type="RefSeq" id="XP_002741347.1"/>
    </source>
</evidence>
<dbReference type="Gene3D" id="3.30.900.20">
    <property type="match status" value="1"/>
</dbReference>
<proteinExistence type="predicted"/>
<sequence length="242" mass="27653">MEASLRSCTQCIPTETCEVGLNGHVPPHLQCRLVTETVKFLMYQREQIPMPYEHLKQQIALQEQKERKRLSLETKKCLQTLSNIDELFKNLERVFEIAQVTRILILFGSTAVSPKEIYILNLNRLHHHDAVSRVNTKAGVQSLMRTLITNGPLSEVDTLVPTSTIVLLEAHRDSALSWFRPKVTYKLPIRGKRFEIHFSTCSEFNSKEGGHNEDSNLIWYQSPCSIKGLQMKTKPVASTSCF</sequence>
<gene>
    <name evidence="2" type="primary">LOC100378297</name>
</gene>
<dbReference type="InterPro" id="IPR053729">
    <property type="entry name" value="MAD2L1BP_domain_sf"/>
</dbReference>